<dbReference type="OrthoDB" id="9813987at2"/>
<evidence type="ECO:0000256" key="3">
    <source>
        <dbReference type="ARBA" id="ARBA00023125"/>
    </source>
</evidence>
<dbReference type="Pfam" id="PF03965">
    <property type="entry name" value="Penicillinase_R"/>
    <property type="match status" value="1"/>
</dbReference>
<name>A0A2Z4FID3_9DELT</name>
<keyword evidence="4" id="KW-0804">Transcription</keyword>
<dbReference type="GO" id="GO:0045892">
    <property type="term" value="P:negative regulation of DNA-templated transcription"/>
    <property type="evidence" value="ECO:0007669"/>
    <property type="project" value="InterPro"/>
</dbReference>
<evidence type="ECO:0000256" key="2">
    <source>
        <dbReference type="ARBA" id="ARBA00023015"/>
    </source>
</evidence>
<gene>
    <name evidence="5" type="ORF">DN745_04695</name>
</gene>
<reference evidence="5 6" key="1">
    <citation type="submission" date="2018-06" db="EMBL/GenBank/DDBJ databases">
        <title>Lujinxingia sediminis gen. nov. sp. nov., a new facultative anaerobic member of the class Deltaproteobacteria, and proposal of Lujinxingaceae fam. nov.</title>
        <authorList>
            <person name="Guo L.-Y."/>
            <person name="Li C.-M."/>
            <person name="Wang S."/>
            <person name="Du Z.-J."/>
        </authorList>
    </citation>
    <scope>NUCLEOTIDE SEQUENCE [LARGE SCALE GENOMIC DNA]</scope>
    <source>
        <strain evidence="5 6">FA350</strain>
    </source>
</reference>
<dbReference type="GO" id="GO:0003677">
    <property type="term" value="F:DNA binding"/>
    <property type="evidence" value="ECO:0007669"/>
    <property type="project" value="UniProtKB-KW"/>
</dbReference>
<keyword evidence="2" id="KW-0805">Transcription regulation</keyword>
<dbReference type="Gene3D" id="1.10.10.10">
    <property type="entry name" value="Winged helix-like DNA-binding domain superfamily/Winged helix DNA-binding domain"/>
    <property type="match status" value="1"/>
</dbReference>
<evidence type="ECO:0000313" key="6">
    <source>
        <dbReference type="Proteomes" id="UP000249799"/>
    </source>
</evidence>
<organism evidence="5 6">
    <name type="scientific">Bradymonas sediminis</name>
    <dbReference type="NCBI Taxonomy" id="1548548"/>
    <lineage>
        <taxon>Bacteria</taxon>
        <taxon>Deltaproteobacteria</taxon>
        <taxon>Bradymonadales</taxon>
        <taxon>Bradymonadaceae</taxon>
        <taxon>Bradymonas</taxon>
    </lineage>
</organism>
<accession>A0A2Z4FID3</accession>
<dbReference type="KEGG" id="bsed:DN745_04695"/>
<evidence type="ECO:0000313" key="5">
    <source>
        <dbReference type="EMBL" id="AWV88673.1"/>
    </source>
</evidence>
<dbReference type="InterPro" id="IPR005650">
    <property type="entry name" value="BlaI_family"/>
</dbReference>
<keyword evidence="6" id="KW-1185">Reference proteome</keyword>
<comment type="similarity">
    <text evidence="1">Belongs to the BlaI transcriptional regulatory family.</text>
</comment>
<dbReference type="EMBL" id="CP030032">
    <property type="protein sequence ID" value="AWV88673.1"/>
    <property type="molecule type" value="Genomic_DNA"/>
</dbReference>
<dbReference type="AlphaFoldDB" id="A0A2Z4FID3"/>
<sequence>MNADVSHLGELEMTVLEYVWEHGESDVKSAHRAFGEERGITHNTVQSTFKRLWTKKLLSRHKKGHAYIYSQRVDRRELTELLVGELVAETDMHVALEAFVNLADRAGAGTLDALEALIAAKRQASDESQ</sequence>
<evidence type="ECO:0000256" key="1">
    <source>
        <dbReference type="ARBA" id="ARBA00011046"/>
    </source>
</evidence>
<dbReference type="InterPro" id="IPR036390">
    <property type="entry name" value="WH_DNA-bd_sf"/>
</dbReference>
<protein>
    <submittedName>
        <fullName evidence="5">BlaI/MecI/CopY family transcriptional regulator</fullName>
    </submittedName>
</protein>
<proteinExistence type="inferred from homology"/>
<evidence type="ECO:0000256" key="4">
    <source>
        <dbReference type="ARBA" id="ARBA00023163"/>
    </source>
</evidence>
<dbReference type="SUPFAM" id="SSF46785">
    <property type="entry name" value="Winged helix' DNA-binding domain"/>
    <property type="match status" value="1"/>
</dbReference>
<dbReference type="Proteomes" id="UP000249799">
    <property type="component" value="Chromosome"/>
</dbReference>
<keyword evidence="3" id="KW-0238">DNA-binding</keyword>
<dbReference type="InterPro" id="IPR036388">
    <property type="entry name" value="WH-like_DNA-bd_sf"/>
</dbReference>